<keyword evidence="3" id="KW-1185">Reference proteome</keyword>
<dbReference type="PANTHER" id="PTHR43404:SF2">
    <property type="entry name" value="LIPOPOLYSACCHARIDE CHOLINEPHOSPHOTRANSFERASE LICD"/>
    <property type="match status" value="1"/>
</dbReference>
<evidence type="ECO:0000259" key="1">
    <source>
        <dbReference type="Pfam" id="PF04991"/>
    </source>
</evidence>
<organism evidence="2 3">
    <name type="scientific">Butyrivibrio hungatei</name>
    <dbReference type="NCBI Taxonomy" id="185008"/>
    <lineage>
        <taxon>Bacteria</taxon>
        <taxon>Bacillati</taxon>
        <taxon>Bacillota</taxon>
        <taxon>Clostridia</taxon>
        <taxon>Lachnospirales</taxon>
        <taxon>Lachnospiraceae</taxon>
        <taxon>Butyrivibrio</taxon>
    </lineage>
</organism>
<sequence>MIKFPDGYFKDEIREGFLVSEMMKRAWGSQFELFERIRGLCEKYDITYFAEVGTLLGAVRHEGIIPWDDDIDIAMLREDYHRFLEHADEIGDGVCVRSIYSSDSFYNFHAIVTHEAEKLEWDEDRMEQFHGCPFICSVDIFPLDYYPRDPEKLKFYQQLYCLAYKTVYDCMDLENTEFGGRLISLSDVPRDSSLYSDINTVLGLLPRALVNFQLDGNKPLRNQLCRITDMVARSCSEEDAIGVEYCPKLPLAIYSYRDKEYYKGTAVLPFEMTDIVVPKDYRETLASIYGEDYMTPVRGAAGHNYPFWGAEVNVLIGGDIGELYLYPKDKKHIVDTLGILDEAMMEVNSNAYQGNISISLDLLGQMQELATSIGTFAETIVGEKSGTIAGFEKYCEDLFRYYDRLKDEKGPMDAECEWMISYTEGLNSDLKAIRRSVFKEICLGDRGTEDTRNTVLIGVSATGIVNNTFLEIDKIRQLIDEHTRNDESVLVFVSEGLKTFLSKCGLEIEGKYLAFLEDIKLLSNVTVTESPRTSEIDKALCVCNSYIGDRCRLSELCTDAGMDISILDYNE</sequence>
<dbReference type="EMBL" id="CP017831">
    <property type="protein sequence ID" value="AOZ97330.1"/>
    <property type="molecule type" value="Genomic_DNA"/>
</dbReference>
<name>A0A1D9P438_9FIRM</name>
<dbReference type="InterPro" id="IPR052942">
    <property type="entry name" value="LPS_cholinephosphotransferase"/>
</dbReference>
<dbReference type="PANTHER" id="PTHR43404">
    <property type="entry name" value="LIPOPOLYSACCHARIDE CHOLINEPHOSPHOTRANSFERASE LICD"/>
    <property type="match status" value="1"/>
</dbReference>
<dbReference type="Proteomes" id="UP000179284">
    <property type="component" value="Chromosome I"/>
</dbReference>
<gene>
    <name evidence="2" type="ORF">bhn_I2297</name>
</gene>
<evidence type="ECO:0000313" key="3">
    <source>
        <dbReference type="Proteomes" id="UP000179284"/>
    </source>
</evidence>
<dbReference type="RefSeq" id="WP_071176942.1">
    <property type="nucleotide sequence ID" value="NZ_CP017831.1"/>
</dbReference>
<dbReference type="Pfam" id="PF04991">
    <property type="entry name" value="LicD"/>
    <property type="match status" value="1"/>
</dbReference>
<dbReference type="KEGG" id="bhu:bhn_I2297"/>
<dbReference type="OrthoDB" id="9786100at2"/>
<accession>A0A1D9P438</accession>
<dbReference type="GO" id="GO:0009100">
    <property type="term" value="P:glycoprotein metabolic process"/>
    <property type="evidence" value="ECO:0007669"/>
    <property type="project" value="UniProtKB-ARBA"/>
</dbReference>
<evidence type="ECO:0000313" key="2">
    <source>
        <dbReference type="EMBL" id="AOZ97330.1"/>
    </source>
</evidence>
<dbReference type="AlphaFoldDB" id="A0A1D9P438"/>
<dbReference type="InterPro" id="IPR007074">
    <property type="entry name" value="LicD/FKTN/FKRP_NTP_transf"/>
</dbReference>
<proteinExistence type="predicted"/>
<feature type="domain" description="LicD/FKTN/FKRP nucleotidyltransferase" evidence="1">
    <location>
        <begin position="41"/>
        <end position="290"/>
    </location>
</feature>
<protein>
    <submittedName>
        <fullName evidence="2">LicD family protein</fullName>
    </submittedName>
</protein>
<reference evidence="3" key="1">
    <citation type="submission" date="2016-10" db="EMBL/GenBank/DDBJ databases">
        <title>The complete genome sequence of the rumen bacterium Butyrivibrio hungatei MB2003.</title>
        <authorList>
            <person name="Palevich N."/>
            <person name="Kelly W.J."/>
            <person name="Leahy S.C."/>
            <person name="Altermann E."/>
            <person name="Rakonjac J."/>
            <person name="Attwood G.T."/>
        </authorList>
    </citation>
    <scope>NUCLEOTIDE SEQUENCE [LARGE SCALE GENOMIC DNA]</scope>
    <source>
        <strain evidence="3">MB2003</strain>
    </source>
</reference>